<feature type="binding site" evidence="2">
    <location>
        <position position="140"/>
    </location>
    <ligand>
        <name>Cu cation</name>
        <dbReference type="ChEBI" id="CHEBI:23378"/>
    </ligand>
</feature>
<feature type="non-terminal residue" evidence="4">
    <location>
        <position position="183"/>
    </location>
</feature>
<proteinExistence type="inferred from homology"/>
<dbReference type="InParanoid" id="A0A1C7NA85"/>
<evidence type="ECO:0000313" key="5">
    <source>
        <dbReference type="Proteomes" id="UP000093000"/>
    </source>
</evidence>
<evidence type="ECO:0000256" key="1">
    <source>
        <dbReference type="ARBA" id="ARBA00010996"/>
    </source>
</evidence>
<dbReference type="GO" id="GO:0005739">
    <property type="term" value="C:mitochondrion"/>
    <property type="evidence" value="ECO:0007669"/>
    <property type="project" value="GOC"/>
</dbReference>
<feature type="disulfide bond" description="Redox-active" evidence="3">
    <location>
        <begin position="140"/>
        <end position="144"/>
    </location>
</feature>
<dbReference type="GO" id="GO:0033617">
    <property type="term" value="P:mitochondrial respiratory chain complex IV assembly"/>
    <property type="evidence" value="ECO:0007669"/>
    <property type="project" value="TreeGrafter"/>
</dbReference>
<dbReference type="AlphaFoldDB" id="A0A1C7NA85"/>
<keyword evidence="2" id="KW-0479">Metal-binding</keyword>
<evidence type="ECO:0000256" key="3">
    <source>
        <dbReference type="PIRSR" id="PIRSR603782-2"/>
    </source>
</evidence>
<gene>
    <name evidence="4" type="primary">sco1_0</name>
    <name evidence="4" type="ORF">A0J61_07693</name>
</gene>
<keyword evidence="5" id="KW-1185">Reference proteome</keyword>
<evidence type="ECO:0000256" key="2">
    <source>
        <dbReference type="PIRSR" id="PIRSR603782-1"/>
    </source>
</evidence>
<dbReference type="InterPro" id="IPR036249">
    <property type="entry name" value="Thioredoxin-like_sf"/>
</dbReference>
<dbReference type="InterPro" id="IPR003782">
    <property type="entry name" value="SCO1/SenC"/>
</dbReference>
<evidence type="ECO:0000313" key="4">
    <source>
        <dbReference type="EMBL" id="OBZ84264.1"/>
    </source>
</evidence>
<dbReference type="PANTHER" id="PTHR12151">
    <property type="entry name" value="ELECTRON TRANSPORT PROTIN SCO1/SENC FAMILY MEMBER"/>
    <property type="match status" value="1"/>
</dbReference>
<dbReference type="Gene3D" id="3.40.30.10">
    <property type="entry name" value="Glutaredoxin"/>
    <property type="match status" value="1"/>
</dbReference>
<accession>A0A1C7NA85</accession>
<keyword evidence="3" id="KW-1015">Disulfide bond</keyword>
<comment type="caution">
    <text evidence="4">The sequence shown here is derived from an EMBL/GenBank/DDBJ whole genome shotgun (WGS) entry which is preliminary data.</text>
</comment>
<dbReference type="OrthoDB" id="270009at2759"/>
<comment type="similarity">
    <text evidence="1">Belongs to the SCO1/2 family.</text>
</comment>
<sequence length="183" mass="20786">MSTTRLIQHVLKTPIRRPITNIRKSPLAPIPFNYAKPTSIRHHAYGTKAPPTPPPPKTFTWKSAVVLALTATGLVVYFKGEKEKLMAQRKRQERDSIRALGRPHIGQPFRLLNVNEKRVMSSEELMEGQFTMIYFGFTHCPDICPEELDKMAEVTDAVKAEFGEGILRPVFITCDPLRDTEEV</sequence>
<dbReference type="Pfam" id="PF02630">
    <property type="entry name" value="SCO1-SenC"/>
    <property type="match status" value="1"/>
</dbReference>
<dbReference type="Proteomes" id="UP000093000">
    <property type="component" value="Unassembled WGS sequence"/>
</dbReference>
<dbReference type="EMBL" id="LUGH01000534">
    <property type="protein sequence ID" value="OBZ84264.1"/>
    <property type="molecule type" value="Genomic_DNA"/>
</dbReference>
<feature type="binding site" evidence="2">
    <location>
        <position position="144"/>
    </location>
    <ligand>
        <name>Cu cation</name>
        <dbReference type="ChEBI" id="CHEBI:23378"/>
    </ligand>
</feature>
<protein>
    <submittedName>
        <fullName evidence="4">Protein sco1</fullName>
    </submittedName>
</protein>
<reference evidence="4 5" key="1">
    <citation type="submission" date="2016-03" db="EMBL/GenBank/DDBJ databases">
        <title>Choanephora cucurbitarum.</title>
        <authorList>
            <person name="Min B."/>
            <person name="Park H."/>
            <person name="Park J.-H."/>
            <person name="Shin H.-D."/>
            <person name="Choi I.-G."/>
        </authorList>
    </citation>
    <scope>NUCLEOTIDE SEQUENCE [LARGE SCALE GENOMIC DNA]</scope>
    <source>
        <strain evidence="4 5">KUS-F28377</strain>
    </source>
</reference>
<organism evidence="4 5">
    <name type="scientific">Choanephora cucurbitarum</name>
    <dbReference type="NCBI Taxonomy" id="101091"/>
    <lineage>
        <taxon>Eukaryota</taxon>
        <taxon>Fungi</taxon>
        <taxon>Fungi incertae sedis</taxon>
        <taxon>Mucoromycota</taxon>
        <taxon>Mucoromycotina</taxon>
        <taxon>Mucoromycetes</taxon>
        <taxon>Mucorales</taxon>
        <taxon>Mucorineae</taxon>
        <taxon>Choanephoraceae</taxon>
        <taxon>Choanephoroideae</taxon>
        <taxon>Choanephora</taxon>
    </lineage>
</organism>
<dbReference type="GO" id="GO:0046872">
    <property type="term" value="F:metal ion binding"/>
    <property type="evidence" value="ECO:0007669"/>
    <property type="project" value="UniProtKB-KW"/>
</dbReference>
<keyword evidence="2" id="KW-0186">Copper</keyword>
<dbReference type="CDD" id="cd02968">
    <property type="entry name" value="SCO"/>
    <property type="match status" value="1"/>
</dbReference>
<dbReference type="PANTHER" id="PTHR12151:SF5">
    <property type="entry name" value="AT19154P"/>
    <property type="match status" value="1"/>
</dbReference>
<dbReference type="SUPFAM" id="SSF52833">
    <property type="entry name" value="Thioredoxin-like"/>
    <property type="match status" value="1"/>
</dbReference>
<name>A0A1C7NA85_9FUNG</name>
<dbReference type="STRING" id="101091.A0A1C7NA85"/>